<reference evidence="2" key="1">
    <citation type="submission" date="2023-03" db="EMBL/GenBank/DDBJ databases">
        <title>Massive genome expansion in bonnet fungi (Mycena s.s.) driven by repeated elements and novel gene families across ecological guilds.</title>
        <authorList>
            <consortium name="Lawrence Berkeley National Laboratory"/>
            <person name="Harder C.B."/>
            <person name="Miyauchi S."/>
            <person name="Viragh M."/>
            <person name="Kuo A."/>
            <person name="Thoen E."/>
            <person name="Andreopoulos B."/>
            <person name="Lu D."/>
            <person name="Skrede I."/>
            <person name="Drula E."/>
            <person name="Henrissat B."/>
            <person name="Morin E."/>
            <person name="Kohler A."/>
            <person name="Barry K."/>
            <person name="LaButti K."/>
            <person name="Morin E."/>
            <person name="Salamov A."/>
            <person name="Lipzen A."/>
            <person name="Mereny Z."/>
            <person name="Hegedus B."/>
            <person name="Baldrian P."/>
            <person name="Stursova M."/>
            <person name="Weitz H."/>
            <person name="Taylor A."/>
            <person name="Grigoriev I.V."/>
            <person name="Nagy L.G."/>
            <person name="Martin F."/>
            <person name="Kauserud H."/>
        </authorList>
    </citation>
    <scope>NUCLEOTIDE SEQUENCE</scope>
    <source>
        <strain evidence="2">CBHHK200</strain>
    </source>
</reference>
<dbReference type="AlphaFoldDB" id="A0AAD6SEJ0"/>
<dbReference type="EMBL" id="JARJCM010000178">
    <property type="protein sequence ID" value="KAJ7023937.1"/>
    <property type="molecule type" value="Genomic_DNA"/>
</dbReference>
<gene>
    <name evidence="2" type="ORF">C8F04DRAFT_1132749</name>
</gene>
<feature type="region of interest" description="Disordered" evidence="1">
    <location>
        <begin position="135"/>
        <end position="280"/>
    </location>
</feature>
<evidence type="ECO:0000256" key="1">
    <source>
        <dbReference type="SAM" id="MobiDB-lite"/>
    </source>
</evidence>
<comment type="caution">
    <text evidence="2">The sequence shown here is derived from an EMBL/GenBank/DDBJ whole genome shotgun (WGS) entry which is preliminary data.</text>
</comment>
<organism evidence="2 3">
    <name type="scientific">Mycena alexandri</name>
    <dbReference type="NCBI Taxonomy" id="1745969"/>
    <lineage>
        <taxon>Eukaryota</taxon>
        <taxon>Fungi</taxon>
        <taxon>Dikarya</taxon>
        <taxon>Basidiomycota</taxon>
        <taxon>Agaricomycotina</taxon>
        <taxon>Agaricomycetes</taxon>
        <taxon>Agaricomycetidae</taxon>
        <taxon>Agaricales</taxon>
        <taxon>Marasmiineae</taxon>
        <taxon>Mycenaceae</taxon>
        <taxon>Mycena</taxon>
    </lineage>
</organism>
<feature type="compositionally biased region" description="Polar residues" evidence="1">
    <location>
        <begin position="185"/>
        <end position="204"/>
    </location>
</feature>
<feature type="compositionally biased region" description="Basic and acidic residues" evidence="1">
    <location>
        <begin position="210"/>
        <end position="225"/>
    </location>
</feature>
<feature type="compositionally biased region" description="Basic residues" evidence="1">
    <location>
        <begin position="75"/>
        <end position="84"/>
    </location>
</feature>
<proteinExistence type="predicted"/>
<protein>
    <submittedName>
        <fullName evidence="2">Uncharacterized protein</fullName>
    </submittedName>
</protein>
<accession>A0AAD6SEJ0</accession>
<name>A0AAD6SEJ0_9AGAR</name>
<feature type="region of interest" description="Disordered" evidence="1">
    <location>
        <begin position="1"/>
        <end position="102"/>
    </location>
</feature>
<evidence type="ECO:0000313" key="3">
    <source>
        <dbReference type="Proteomes" id="UP001218188"/>
    </source>
</evidence>
<feature type="compositionally biased region" description="Basic and acidic residues" evidence="1">
    <location>
        <begin position="8"/>
        <end position="18"/>
    </location>
</feature>
<sequence>MYPARPQRQHETKREPRPTETSCQCAHPRLLPPRPSRARCADILVSTRSPSRARLALHPSKDAPRHMSSSPSRAGRYRSARHGTTRAAPAPRGPDSTRIEHPAHSQTLPTWFVHLQPTPSPRTLDTLHRTCLTHRTPRLRADSHASNTPLAHPTQHLDQRGPKGRSTPHLVPSRIHHPRPVPHQPRTQARTRVYNQPLKSTSPRSVPGTHKLEDPGANRHLDPRRARTLPRARTTQRTLHPLPQTPGRYAHTSPVPTRVEDLAKKHRPSPIGTSRALDIG</sequence>
<keyword evidence="3" id="KW-1185">Reference proteome</keyword>
<evidence type="ECO:0000313" key="2">
    <source>
        <dbReference type="EMBL" id="KAJ7023937.1"/>
    </source>
</evidence>
<feature type="compositionally biased region" description="Low complexity" evidence="1">
    <location>
        <begin position="229"/>
        <end position="239"/>
    </location>
</feature>
<dbReference type="Proteomes" id="UP001218188">
    <property type="component" value="Unassembled WGS sequence"/>
</dbReference>